<gene>
    <name evidence="6" type="ORF">ENSA7_42880</name>
</gene>
<evidence type="ECO:0000259" key="5">
    <source>
        <dbReference type="PROSITE" id="PS51406"/>
    </source>
</evidence>
<evidence type="ECO:0000256" key="4">
    <source>
        <dbReference type="SAM" id="MobiDB-lite"/>
    </source>
</evidence>
<keyword evidence="1" id="KW-0732">Signal</keyword>
<keyword evidence="2" id="KW-0677">Repeat</keyword>
<comment type="caution">
    <text evidence="6">The sequence shown here is derived from an EMBL/GenBank/DDBJ whole genome shotgun (WGS) entry which is preliminary data.</text>
</comment>
<name>A0A2S9YLW2_9BACT</name>
<dbReference type="InterPro" id="IPR014716">
    <property type="entry name" value="Fibrinogen_a/b/g_C_1"/>
</dbReference>
<reference evidence="6 7" key="1">
    <citation type="submission" date="2018-03" db="EMBL/GenBank/DDBJ databases">
        <title>Draft Genome Sequences of the Obligatory Marine Myxobacteria Enhygromyxa salina SWB007.</title>
        <authorList>
            <person name="Poehlein A."/>
            <person name="Moghaddam J.A."/>
            <person name="Harms H."/>
            <person name="Alanjari M."/>
            <person name="Koenig G.M."/>
            <person name="Daniel R."/>
            <person name="Schaeberle T.F."/>
        </authorList>
    </citation>
    <scope>NUCLEOTIDE SEQUENCE [LARGE SCALE GENOMIC DNA]</scope>
    <source>
        <strain evidence="6 7">SWB007</strain>
    </source>
</reference>
<feature type="compositionally biased region" description="Acidic residues" evidence="4">
    <location>
        <begin position="60"/>
        <end position="76"/>
    </location>
</feature>
<dbReference type="OrthoDB" id="5507113at2"/>
<sequence length="355" mass="36325">MECSNTVKHGSRWRIAAVGLLALACACNDDAGREFGAESLGTDNGDSGGETEATSGAGDGDGDGDGDPSGDGDGDGEGGCGDGVVGGEEACDDGVNDGGYGGCLADCSDFGPRCGDGRVNGPEQCDDANSGTSDGCLGDCKIPRSCREILNYDPNASDGVYIVAPKSPELGFTTNCDMTTDGGGWTEITLPHLCNGDLDTQISAIEAASVEGIDAMCRPYTRDGQGEHTYVFDLTFPPGFESFYLSAHVMKANAAGGDSSDITPAGFVQTDWNLGYGQAGDVSFGSADDAGPVVSYAALLVDPVSCQSCETALPLDPAGPYLVGSATTLFRVGWGESGSQSEGWYPWWSGSVYLR</sequence>
<dbReference type="NCBIfam" id="NF040941">
    <property type="entry name" value="GGGWT_bact"/>
    <property type="match status" value="1"/>
</dbReference>
<evidence type="ECO:0000256" key="1">
    <source>
        <dbReference type="ARBA" id="ARBA00022729"/>
    </source>
</evidence>
<dbReference type="AlphaFoldDB" id="A0A2S9YLW2"/>
<keyword evidence="3" id="KW-1015">Disulfide bond</keyword>
<evidence type="ECO:0000256" key="3">
    <source>
        <dbReference type="ARBA" id="ARBA00023157"/>
    </source>
</evidence>
<feature type="region of interest" description="Disordered" evidence="4">
    <location>
        <begin position="36"/>
        <end position="79"/>
    </location>
</feature>
<dbReference type="SUPFAM" id="SSF56496">
    <property type="entry name" value="Fibrinogen C-terminal domain-like"/>
    <property type="match status" value="1"/>
</dbReference>
<dbReference type="Gene3D" id="3.90.215.10">
    <property type="entry name" value="Gamma Fibrinogen, chain A, domain 1"/>
    <property type="match status" value="1"/>
</dbReference>
<dbReference type="Proteomes" id="UP000238823">
    <property type="component" value="Unassembled WGS sequence"/>
</dbReference>
<organism evidence="6 7">
    <name type="scientific">Enhygromyxa salina</name>
    <dbReference type="NCBI Taxonomy" id="215803"/>
    <lineage>
        <taxon>Bacteria</taxon>
        <taxon>Pseudomonadati</taxon>
        <taxon>Myxococcota</taxon>
        <taxon>Polyangia</taxon>
        <taxon>Nannocystales</taxon>
        <taxon>Nannocystaceae</taxon>
        <taxon>Enhygromyxa</taxon>
    </lineage>
</organism>
<protein>
    <recommendedName>
        <fullName evidence="5">Fibrinogen C-terminal domain-containing protein</fullName>
    </recommendedName>
</protein>
<dbReference type="InterPro" id="IPR036056">
    <property type="entry name" value="Fibrinogen-like_C"/>
</dbReference>
<evidence type="ECO:0000256" key="2">
    <source>
        <dbReference type="ARBA" id="ARBA00022737"/>
    </source>
</evidence>
<proteinExistence type="predicted"/>
<dbReference type="NCBIfam" id="TIGR02232">
    <property type="entry name" value="myxo_disulf_rpt"/>
    <property type="match status" value="1"/>
</dbReference>
<dbReference type="InterPro" id="IPR011936">
    <property type="entry name" value="Myxo_disulph_rpt"/>
</dbReference>
<dbReference type="PROSITE" id="PS51406">
    <property type="entry name" value="FIBRINOGEN_C_2"/>
    <property type="match status" value="1"/>
</dbReference>
<evidence type="ECO:0000313" key="6">
    <source>
        <dbReference type="EMBL" id="PRQ06026.1"/>
    </source>
</evidence>
<feature type="domain" description="Fibrinogen C-terminal" evidence="5">
    <location>
        <begin position="137"/>
        <end position="199"/>
    </location>
</feature>
<dbReference type="InterPro" id="IPR002181">
    <property type="entry name" value="Fibrinogen_a/b/g_C_dom"/>
</dbReference>
<dbReference type="EMBL" id="PVNL01000086">
    <property type="protein sequence ID" value="PRQ06026.1"/>
    <property type="molecule type" value="Genomic_DNA"/>
</dbReference>
<accession>A0A2S9YLW2</accession>
<evidence type="ECO:0000313" key="7">
    <source>
        <dbReference type="Proteomes" id="UP000238823"/>
    </source>
</evidence>